<dbReference type="EMBL" id="MOXJ01000002">
    <property type="protein sequence ID" value="PDO11432.1"/>
    <property type="molecule type" value="Genomic_DNA"/>
</dbReference>
<evidence type="ECO:0000256" key="2">
    <source>
        <dbReference type="ARBA" id="ARBA00022801"/>
    </source>
</evidence>
<evidence type="ECO:0000313" key="4">
    <source>
        <dbReference type="EMBL" id="PDO11432.1"/>
    </source>
</evidence>
<keyword evidence="2" id="KW-0378">Hydrolase</keyword>
<dbReference type="NCBIfam" id="TIGR01509">
    <property type="entry name" value="HAD-SF-IA-v3"/>
    <property type="match status" value="1"/>
</dbReference>
<dbReference type="GO" id="GO:0016787">
    <property type="term" value="F:hydrolase activity"/>
    <property type="evidence" value="ECO:0007669"/>
    <property type="project" value="UniProtKB-KW"/>
</dbReference>
<dbReference type="SUPFAM" id="SSF56784">
    <property type="entry name" value="HAD-like"/>
    <property type="match status" value="1"/>
</dbReference>
<dbReference type="Gene3D" id="3.40.50.1000">
    <property type="entry name" value="HAD superfamily/HAD-like"/>
    <property type="match status" value="1"/>
</dbReference>
<comment type="caution">
    <text evidence="4">The sequence shown here is derived from an EMBL/GenBank/DDBJ whole genome shotgun (WGS) entry which is preliminary data.</text>
</comment>
<dbReference type="InterPro" id="IPR023214">
    <property type="entry name" value="HAD_sf"/>
</dbReference>
<organism evidence="4 5">
    <name type="scientific">Candidatus Reconcilbacillus cellulovorans</name>
    <dbReference type="NCBI Taxonomy" id="1906605"/>
    <lineage>
        <taxon>Bacteria</taxon>
        <taxon>Bacillati</taxon>
        <taxon>Bacillota</taxon>
        <taxon>Bacilli</taxon>
        <taxon>Bacillales</taxon>
        <taxon>Paenibacillaceae</taxon>
        <taxon>Candidatus Reconcilbacillus</taxon>
    </lineage>
</organism>
<keyword evidence="3" id="KW-0460">Magnesium</keyword>
<name>A0A2A6E3D0_9BACL</name>
<dbReference type="GO" id="GO:0044281">
    <property type="term" value="P:small molecule metabolic process"/>
    <property type="evidence" value="ECO:0007669"/>
    <property type="project" value="UniProtKB-ARBA"/>
</dbReference>
<dbReference type="Proteomes" id="UP000243688">
    <property type="component" value="Unassembled WGS sequence"/>
</dbReference>
<dbReference type="InterPro" id="IPR006439">
    <property type="entry name" value="HAD-SF_hydro_IA"/>
</dbReference>
<dbReference type="InterPro" id="IPR051400">
    <property type="entry name" value="HAD-like_hydrolase"/>
</dbReference>
<gene>
    <name evidence="4" type="ORF">BLM47_01385</name>
</gene>
<accession>A0A2A6E3D0</accession>
<protein>
    <recommendedName>
        <fullName evidence="6">HAD family hydrolase</fullName>
    </recommendedName>
</protein>
<evidence type="ECO:0008006" key="6">
    <source>
        <dbReference type="Google" id="ProtNLM"/>
    </source>
</evidence>
<evidence type="ECO:0000256" key="1">
    <source>
        <dbReference type="ARBA" id="ARBA00001946"/>
    </source>
</evidence>
<evidence type="ECO:0000313" key="5">
    <source>
        <dbReference type="Proteomes" id="UP000243688"/>
    </source>
</evidence>
<dbReference type="NCBIfam" id="TIGR01549">
    <property type="entry name" value="HAD-SF-IA-v1"/>
    <property type="match status" value="1"/>
</dbReference>
<dbReference type="AlphaFoldDB" id="A0A2A6E3D0"/>
<reference evidence="4 5" key="1">
    <citation type="submission" date="2016-12" db="EMBL/GenBank/DDBJ databases">
        <title>Candidatus Reconcilibacillus cellulovorans genome.</title>
        <authorList>
            <person name="Kolinko S."/>
            <person name="Wu Y.-W."/>
            <person name="Tachea F."/>
            <person name="Denzel E."/>
            <person name="Hiras J."/>
            <person name="Baecker N."/>
            <person name="Chan L.J."/>
            <person name="Eichorst S.A."/>
            <person name="Frey D."/>
            <person name="Adams P.D."/>
            <person name="Pray T."/>
            <person name="Tanjore D."/>
            <person name="Petzold C.J."/>
            <person name="Gladden J.M."/>
            <person name="Simmons B.A."/>
            <person name="Singer S.W."/>
        </authorList>
    </citation>
    <scope>NUCLEOTIDE SEQUENCE [LARGE SCALE GENOMIC DNA]</scope>
    <source>
        <strain evidence="4">JTherm</strain>
    </source>
</reference>
<comment type="cofactor">
    <cofactor evidence="1">
        <name>Mg(2+)</name>
        <dbReference type="ChEBI" id="CHEBI:18420"/>
    </cofactor>
</comment>
<dbReference type="InterPro" id="IPR036412">
    <property type="entry name" value="HAD-like_sf"/>
</dbReference>
<evidence type="ECO:0000256" key="3">
    <source>
        <dbReference type="ARBA" id="ARBA00022842"/>
    </source>
</evidence>
<dbReference type="PANTHER" id="PTHR46470">
    <property type="entry name" value="N-ACYLNEURAMINATE-9-PHOSPHATASE"/>
    <property type="match status" value="1"/>
</dbReference>
<sequence>MTDMKPIPVEAVLFDLHGTLAVPARRKRRKTDIAAAPAAYRPVAGAADVVRSLAADCRVVVVSDGRPDRVAAALDAIGLLKTIGRDAIVTPADAGFHKPDPRLFAAACRTAGVPPDRAVMVGDSWARDVAGALRAGLHAVWYRPSGCRARRAPSPRPFRTPGRPRVVVIRSLDELPALLVPTGRRQA</sequence>
<proteinExistence type="predicted"/>
<dbReference type="Pfam" id="PF00702">
    <property type="entry name" value="Hydrolase"/>
    <property type="match status" value="1"/>
</dbReference>